<dbReference type="AlphaFoldDB" id="A0A3E0WLL6"/>
<dbReference type="PANTHER" id="PTHR11592:SF78">
    <property type="entry name" value="GLUTATHIONE PEROXIDASE"/>
    <property type="match status" value="1"/>
</dbReference>
<dbReference type="PRINTS" id="PR01011">
    <property type="entry name" value="GLUTPROXDASE"/>
</dbReference>
<dbReference type="GO" id="GO:0004601">
    <property type="term" value="F:peroxidase activity"/>
    <property type="evidence" value="ECO:0007669"/>
    <property type="project" value="UniProtKB-KW"/>
</dbReference>
<dbReference type="InterPro" id="IPR013766">
    <property type="entry name" value="Thioredoxin_domain"/>
</dbReference>
<dbReference type="PIRSF" id="PIRSF000303">
    <property type="entry name" value="Glutathion_perox"/>
    <property type="match status" value="1"/>
</dbReference>
<evidence type="ECO:0000256" key="1">
    <source>
        <dbReference type="ARBA" id="ARBA00006926"/>
    </source>
</evidence>
<evidence type="ECO:0000313" key="7">
    <source>
        <dbReference type="EMBL" id="RFA33103.1"/>
    </source>
</evidence>
<accession>A0A3E0WLL6</accession>
<dbReference type="GO" id="GO:0034599">
    <property type="term" value="P:cellular response to oxidative stress"/>
    <property type="evidence" value="ECO:0007669"/>
    <property type="project" value="TreeGrafter"/>
</dbReference>
<dbReference type="PROSITE" id="PS51352">
    <property type="entry name" value="THIOREDOXIN_2"/>
    <property type="match status" value="1"/>
</dbReference>
<dbReference type="PROSITE" id="PS51355">
    <property type="entry name" value="GLUTATHIONE_PEROXID_3"/>
    <property type="match status" value="1"/>
</dbReference>
<feature type="active site" evidence="4">
    <location>
        <position position="37"/>
    </location>
</feature>
<dbReference type="PANTHER" id="PTHR11592">
    <property type="entry name" value="GLUTATHIONE PEROXIDASE"/>
    <property type="match status" value="1"/>
</dbReference>
<reference evidence="8" key="1">
    <citation type="submission" date="2017-05" db="EMBL/GenBank/DDBJ databases">
        <authorList>
            <person name="Sharma S."/>
            <person name="Sidhu C."/>
            <person name="Pinnaka A.K."/>
        </authorList>
    </citation>
    <scope>NUCLEOTIDE SEQUENCE [LARGE SCALE GENOMIC DNA]</scope>
    <source>
        <strain evidence="8">AK93</strain>
    </source>
</reference>
<dbReference type="CDD" id="cd00340">
    <property type="entry name" value="GSH_Peroxidase"/>
    <property type="match status" value="1"/>
</dbReference>
<dbReference type="InterPro" id="IPR036249">
    <property type="entry name" value="Thioredoxin-like_sf"/>
</dbReference>
<dbReference type="OrthoDB" id="9785502at2"/>
<name>A0A3E0WLL6_9GAMM</name>
<dbReference type="Gene3D" id="3.40.30.10">
    <property type="entry name" value="Glutaredoxin"/>
    <property type="match status" value="1"/>
</dbReference>
<dbReference type="SUPFAM" id="SSF52833">
    <property type="entry name" value="Thioredoxin-like"/>
    <property type="match status" value="1"/>
</dbReference>
<evidence type="ECO:0000259" key="6">
    <source>
        <dbReference type="PROSITE" id="PS51352"/>
    </source>
</evidence>
<keyword evidence="8" id="KW-1185">Reference proteome</keyword>
<evidence type="ECO:0000256" key="5">
    <source>
        <dbReference type="RuleBase" id="RU000499"/>
    </source>
</evidence>
<evidence type="ECO:0000256" key="2">
    <source>
        <dbReference type="ARBA" id="ARBA00022559"/>
    </source>
</evidence>
<evidence type="ECO:0000256" key="3">
    <source>
        <dbReference type="ARBA" id="ARBA00023002"/>
    </source>
</evidence>
<dbReference type="RefSeq" id="WP_116303579.1">
    <property type="nucleotide sequence ID" value="NZ_NFZV01000024.1"/>
</dbReference>
<comment type="similarity">
    <text evidence="1 5">Belongs to the glutathione peroxidase family.</text>
</comment>
<sequence>MTNSVYDFACKTISGESKSMADYKGEVLLIVNTASKCGFTPQYKGLEQLYQQYKDRGLQVLGFPCNQFGSQEPGSEDEISEFCELNFGVSFPLFAKVDVNGDKADPLFIFLKDQAPGIMGSKGIKWNFTKFLIDKSGHPVDRYAPTTKPEAIAADIEKLLG</sequence>
<comment type="caution">
    <text evidence="7">The sequence shown here is derived from an EMBL/GenBank/DDBJ whole genome shotgun (WGS) entry which is preliminary data.</text>
</comment>
<evidence type="ECO:0000256" key="4">
    <source>
        <dbReference type="PIRSR" id="PIRSR000303-1"/>
    </source>
</evidence>
<dbReference type="Proteomes" id="UP000256763">
    <property type="component" value="Unassembled WGS sequence"/>
</dbReference>
<dbReference type="EMBL" id="NFZW01000023">
    <property type="protein sequence ID" value="RFA33103.1"/>
    <property type="molecule type" value="Genomic_DNA"/>
</dbReference>
<dbReference type="Pfam" id="PF00255">
    <property type="entry name" value="GSHPx"/>
    <property type="match status" value="1"/>
</dbReference>
<feature type="domain" description="Thioredoxin" evidence="6">
    <location>
        <begin position="1"/>
        <end position="161"/>
    </location>
</feature>
<evidence type="ECO:0000313" key="8">
    <source>
        <dbReference type="Proteomes" id="UP000256763"/>
    </source>
</evidence>
<gene>
    <name evidence="7" type="ORF">CAL65_18230</name>
</gene>
<dbReference type="PROSITE" id="PS00763">
    <property type="entry name" value="GLUTATHIONE_PEROXID_2"/>
    <property type="match status" value="1"/>
</dbReference>
<keyword evidence="2 5" id="KW-0575">Peroxidase</keyword>
<keyword evidence="3 5" id="KW-0560">Oxidoreductase</keyword>
<proteinExistence type="inferred from homology"/>
<dbReference type="InterPro" id="IPR029760">
    <property type="entry name" value="GPX_CS"/>
</dbReference>
<dbReference type="InterPro" id="IPR000889">
    <property type="entry name" value="Glutathione_peroxidase"/>
</dbReference>
<dbReference type="FunFam" id="3.40.30.10:FF:000010">
    <property type="entry name" value="Glutathione peroxidase"/>
    <property type="match status" value="1"/>
</dbReference>
<organism evidence="7 8">
    <name type="scientific">Alkalilimnicola ehrlichii</name>
    <dbReference type="NCBI Taxonomy" id="351052"/>
    <lineage>
        <taxon>Bacteria</taxon>
        <taxon>Pseudomonadati</taxon>
        <taxon>Pseudomonadota</taxon>
        <taxon>Gammaproteobacteria</taxon>
        <taxon>Chromatiales</taxon>
        <taxon>Ectothiorhodospiraceae</taxon>
        <taxon>Alkalilimnicola</taxon>
    </lineage>
</organism>
<protein>
    <recommendedName>
        <fullName evidence="5">Glutathione peroxidase</fullName>
    </recommendedName>
</protein>